<sequence length="188" mass="20466">MSESPSSAATLPLATNPDVAPAATRKYARPNFGFFFPFDLPLTAEALAVRIRKNLAHFALFYMQAWSVGLSIILVPEWTAFLNMTMMLFLTGSLQTLLGLKPKIMFIHGATVMALVLFFLGVVSTITPILTEAGIQLLPTLAIWIQVVLVHAILWRDDLNSVSSYSIVEEASTGELAVPPGGRGVTCW</sequence>
<dbReference type="EMBL" id="CM042884">
    <property type="protein sequence ID" value="KAI4370062.1"/>
    <property type="molecule type" value="Genomic_DNA"/>
</dbReference>
<reference evidence="2" key="1">
    <citation type="journal article" date="2023" name="Front. Plant Sci.">
        <title>Chromosomal-level genome assembly of Melastoma candidum provides insights into trichome evolution.</title>
        <authorList>
            <person name="Zhong Y."/>
            <person name="Wu W."/>
            <person name="Sun C."/>
            <person name="Zou P."/>
            <person name="Liu Y."/>
            <person name="Dai S."/>
            <person name="Zhou R."/>
        </authorList>
    </citation>
    <scope>NUCLEOTIDE SEQUENCE [LARGE SCALE GENOMIC DNA]</scope>
</reference>
<gene>
    <name evidence="1" type="ORF">MLD38_018447</name>
</gene>
<proteinExistence type="predicted"/>
<dbReference type="Proteomes" id="UP001057402">
    <property type="component" value="Chromosome 5"/>
</dbReference>
<keyword evidence="2" id="KW-1185">Reference proteome</keyword>
<name>A0ACB9QT99_9MYRT</name>
<organism evidence="1 2">
    <name type="scientific">Melastoma candidum</name>
    <dbReference type="NCBI Taxonomy" id="119954"/>
    <lineage>
        <taxon>Eukaryota</taxon>
        <taxon>Viridiplantae</taxon>
        <taxon>Streptophyta</taxon>
        <taxon>Embryophyta</taxon>
        <taxon>Tracheophyta</taxon>
        <taxon>Spermatophyta</taxon>
        <taxon>Magnoliopsida</taxon>
        <taxon>eudicotyledons</taxon>
        <taxon>Gunneridae</taxon>
        <taxon>Pentapetalae</taxon>
        <taxon>rosids</taxon>
        <taxon>malvids</taxon>
        <taxon>Myrtales</taxon>
        <taxon>Melastomataceae</taxon>
        <taxon>Melastomatoideae</taxon>
        <taxon>Melastomateae</taxon>
        <taxon>Melastoma</taxon>
    </lineage>
</organism>
<evidence type="ECO:0000313" key="2">
    <source>
        <dbReference type="Proteomes" id="UP001057402"/>
    </source>
</evidence>
<accession>A0ACB9QT99</accession>
<evidence type="ECO:0000313" key="1">
    <source>
        <dbReference type="EMBL" id="KAI4370062.1"/>
    </source>
</evidence>
<protein>
    <submittedName>
        <fullName evidence="1">Uncharacterized protein</fullName>
    </submittedName>
</protein>
<comment type="caution">
    <text evidence="1">The sequence shown here is derived from an EMBL/GenBank/DDBJ whole genome shotgun (WGS) entry which is preliminary data.</text>
</comment>